<dbReference type="Proteomes" id="UP000182257">
    <property type="component" value="Unassembled WGS sequence"/>
</dbReference>
<name>A0A1H4DDX8_XYLRU</name>
<proteinExistence type="predicted"/>
<dbReference type="GO" id="GO:0008236">
    <property type="term" value="F:serine-type peptidase activity"/>
    <property type="evidence" value="ECO:0007669"/>
    <property type="project" value="InterPro"/>
</dbReference>
<dbReference type="PANTHER" id="PTHR43037">
    <property type="entry name" value="UNNAMED PRODUCT-RELATED"/>
    <property type="match status" value="1"/>
</dbReference>
<evidence type="ECO:0000256" key="1">
    <source>
        <dbReference type="ARBA" id="ARBA00022729"/>
    </source>
</evidence>
<dbReference type="PANTHER" id="PTHR43037:SF1">
    <property type="entry name" value="BLL1128 PROTEIN"/>
    <property type="match status" value="1"/>
</dbReference>
<dbReference type="InterPro" id="IPR001375">
    <property type="entry name" value="Peptidase_S9_cat"/>
</dbReference>
<dbReference type="InterPro" id="IPR029058">
    <property type="entry name" value="AB_hydrolase_fold"/>
</dbReference>
<dbReference type="Pfam" id="PF00326">
    <property type="entry name" value="Peptidase_S9"/>
    <property type="match status" value="1"/>
</dbReference>
<feature type="chain" id="PRO_5010292703" evidence="2">
    <location>
        <begin position="20"/>
        <end position="234"/>
    </location>
</feature>
<accession>A0A1H4DDX8</accession>
<feature type="domain" description="Peptidase S9 prolyl oligopeptidase catalytic" evidence="3">
    <location>
        <begin position="98"/>
        <end position="165"/>
    </location>
</feature>
<dbReference type="SUPFAM" id="SSF53474">
    <property type="entry name" value="alpha/beta-Hydrolases"/>
    <property type="match status" value="1"/>
</dbReference>
<dbReference type="RefSeq" id="WP_139209011.1">
    <property type="nucleotide sequence ID" value="NZ_FNRF01000004.1"/>
</dbReference>
<sequence>MKRYIVLLTALVISHFAMAQDFKPMEHNGLLYQELVFCNDVKGKIPLVIYLHGRHASGNDNQKQLSQAGVQEIDKYLRKNAIPAYFLVPQCPEDYEWDGRNGNSGYTDKVVDLVTFYLKTKDIDMNRIYICGASMGACGTWKILKDNPKLFAAALIASGQAQHEKPSDYTDTPLYVTVGSEERSYNALKWLTTEIRKAGGNVKFDVLFGQKHRNACDNAFSTKRIKWLFSQVRD</sequence>
<keyword evidence="1 2" id="KW-0732">Signal</keyword>
<evidence type="ECO:0000313" key="5">
    <source>
        <dbReference type="Proteomes" id="UP000182257"/>
    </source>
</evidence>
<dbReference type="Gene3D" id="3.40.50.1820">
    <property type="entry name" value="alpha/beta hydrolase"/>
    <property type="match status" value="1"/>
</dbReference>
<feature type="signal peptide" evidence="2">
    <location>
        <begin position="1"/>
        <end position="19"/>
    </location>
</feature>
<evidence type="ECO:0000259" key="3">
    <source>
        <dbReference type="Pfam" id="PF00326"/>
    </source>
</evidence>
<dbReference type="EMBL" id="FNRF01000004">
    <property type="protein sequence ID" value="SEA71043.1"/>
    <property type="molecule type" value="Genomic_DNA"/>
</dbReference>
<organism evidence="4 5">
    <name type="scientific">Xylanibacter ruminicola</name>
    <name type="common">Prevotella ruminicola</name>
    <dbReference type="NCBI Taxonomy" id="839"/>
    <lineage>
        <taxon>Bacteria</taxon>
        <taxon>Pseudomonadati</taxon>
        <taxon>Bacteroidota</taxon>
        <taxon>Bacteroidia</taxon>
        <taxon>Bacteroidales</taxon>
        <taxon>Prevotellaceae</taxon>
        <taxon>Xylanibacter</taxon>
    </lineage>
</organism>
<dbReference type="GO" id="GO:0006508">
    <property type="term" value="P:proteolysis"/>
    <property type="evidence" value="ECO:0007669"/>
    <property type="project" value="InterPro"/>
</dbReference>
<reference evidence="4 5" key="1">
    <citation type="submission" date="2016-10" db="EMBL/GenBank/DDBJ databases">
        <authorList>
            <person name="de Groot N.N."/>
        </authorList>
    </citation>
    <scope>NUCLEOTIDE SEQUENCE [LARGE SCALE GENOMIC DNA]</scope>
    <source>
        <strain evidence="4 5">D31d</strain>
    </source>
</reference>
<evidence type="ECO:0000313" key="4">
    <source>
        <dbReference type="EMBL" id="SEA71043.1"/>
    </source>
</evidence>
<protein>
    <submittedName>
        <fullName evidence="4">Prolyl oligopeptidase family protein</fullName>
    </submittedName>
</protein>
<dbReference type="OrthoDB" id="9764953at2"/>
<dbReference type="InterPro" id="IPR050955">
    <property type="entry name" value="Plant_Biomass_Hydrol_Est"/>
</dbReference>
<gene>
    <name evidence="4" type="ORF">SAMN05216462_2270</name>
</gene>
<evidence type="ECO:0000256" key="2">
    <source>
        <dbReference type="SAM" id="SignalP"/>
    </source>
</evidence>
<dbReference type="AlphaFoldDB" id="A0A1H4DDX8"/>